<evidence type="ECO:0000313" key="3">
    <source>
        <dbReference type="Proteomes" id="UP000193986"/>
    </source>
</evidence>
<comment type="caution">
    <text evidence="2">The sequence shown here is derived from an EMBL/GenBank/DDBJ whole genome shotgun (WGS) entry which is preliminary data.</text>
</comment>
<accession>A0A1Y2B9Z3</accession>
<sequence length="499" mass="53849">MSVLRLLSSVNHSASGSRSSWTAASSLYAHDEVTTSSSTKSDDGLSLTLHVPAYGAVLMNPPDETYLQPTPDQDKPPRNDQVLQGHLGITLPAGGGRRRCKSIQVGFKTVTKLDLGPGRMSEVDTIFERKVDFPTSGEGIWLDEGSQGFEFTLILPATLAPHDWHGNGVVIHHLHAKVEGLPNPAKTVANQSIFSSFGRSKSPAVSRRGSRTTSSSRSRSRIRSRPASPGVDEATSSLAAGTASIVITDKVKSLPQVPPYQGPNDQNSDWLLGSYEVKRSIMLIYNPNPTGGVNELDERTSGQVAGLGVYDLKLSSDVFTICALMRAKLTIAAIPPNVTIFCFRIQLAQTTTIVSPRDTADEAKPVTHTRHFVVLQEGQRPPRGHMHPAGNWPALWKGKDAGGSDDDEFKVDAKGRLPDDDDGRPSTLPFIITPIRVSHALITEVFFAVYGETDSGKKMPIPGPGGLRVLKISRPVMVPSCACIPQVLNLPLCEWTLGF</sequence>
<keyword evidence="3" id="KW-1185">Reference proteome</keyword>
<feature type="region of interest" description="Disordered" evidence="1">
    <location>
        <begin position="60"/>
        <end position="82"/>
    </location>
</feature>
<protein>
    <submittedName>
        <fullName evidence="2">Uncharacterized protein</fullName>
    </submittedName>
</protein>
<name>A0A1Y2B9Z3_9TREE</name>
<evidence type="ECO:0000313" key="2">
    <source>
        <dbReference type="EMBL" id="ORY31277.1"/>
    </source>
</evidence>
<dbReference type="OrthoDB" id="2586454at2759"/>
<dbReference type="Proteomes" id="UP000193986">
    <property type="component" value="Unassembled WGS sequence"/>
</dbReference>
<gene>
    <name evidence="2" type="ORF">BCR39DRAFT_527254</name>
</gene>
<dbReference type="AlphaFoldDB" id="A0A1Y2B9Z3"/>
<evidence type="ECO:0000256" key="1">
    <source>
        <dbReference type="SAM" id="MobiDB-lite"/>
    </source>
</evidence>
<organism evidence="2 3">
    <name type="scientific">Naematelia encephala</name>
    <dbReference type="NCBI Taxonomy" id="71784"/>
    <lineage>
        <taxon>Eukaryota</taxon>
        <taxon>Fungi</taxon>
        <taxon>Dikarya</taxon>
        <taxon>Basidiomycota</taxon>
        <taxon>Agaricomycotina</taxon>
        <taxon>Tremellomycetes</taxon>
        <taxon>Tremellales</taxon>
        <taxon>Naemateliaceae</taxon>
        <taxon>Naematelia</taxon>
    </lineage>
</organism>
<dbReference type="EMBL" id="MCFC01000016">
    <property type="protein sequence ID" value="ORY31277.1"/>
    <property type="molecule type" value="Genomic_DNA"/>
</dbReference>
<reference evidence="2 3" key="1">
    <citation type="submission" date="2016-07" db="EMBL/GenBank/DDBJ databases">
        <title>Pervasive Adenine N6-methylation of Active Genes in Fungi.</title>
        <authorList>
            <consortium name="DOE Joint Genome Institute"/>
            <person name="Mondo S.J."/>
            <person name="Dannebaum R.O."/>
            <person name="Kuo R.C."/>
            <person name="Labutti K."/>
            <person name="Haridas S."/>
            <person name="Kuo A."/>
            <person name="Salamov A."/>
            <person name="Ahrendt S.R."/>
            <person name="Lipzen A."/>
            <person name="Sullivan W."/>
            <person name="Andreopoulos W.B."/>
            <person name="Clum A."/>
            <person name="Lindquist E."/>
            <person name="Daum C."/>
            <person name="Ramamoorthy G.K."/>
            <person name="Gryganskyi A."/>
            <person name="Culley D."/>
            <person name="Magnuson J.K."/>
            <person name="James T.Y."/>
            <person name="O'Malley M.A."/>
            <person name="Stajich J.E."/>
            <person name="Spatafora J.W."/>
            <person name="Visel A."/>
            <person name="Grigoriev I.V."/>
        </authorList>
    </citation>
    <scope>NUCLEOTIDE SEQUENCE [LARGE SCALE GENOMIC DNA]</scope>
    <source>
        <strain evidence="2 3">68-887.2</strain>
    </source>
</reference>
<proteinExistence type="predicted"/>
<feature type="region of interest" description="Disordered" evidence="1">
    <location>
        <begin position="198"/>
        <end position="236"/>
    </location>
</feature>
<dbReference type="InParanoid" id="A0A1Y2B9Z3"/>